<dbReference type="PANTHER" id="PTHR35849:SF2">
    <property type="entry name" value="BLR2341 PROTEIN"/>
    <property type="match status" value="1"/>
</dbReference>
<feature type="domain" description="ANTAR" evidence="2">
    <location>
        <begin position="128"/>
        <end position="189"/>
    </location>
</feature>
<gene>
    <name evidence="3" type="ORF">ABZ921_10375</name>
</gene>
<dbReference type="InterPro" id="IPR005561">
    <property type="entry name" value="ANTAR"/>
</dbReference>
<sequence>MPEPAYAQQPFEGQGRRESLVVREELDLDAVERLRIDLYRALDRAGDGIELDLSDVPFCDCSGLDLLLSLRQRAVRQGKTVVIRHGGPAVERLLELTGIRSLFSPTGQEDEDEPCPVVHEANPPEGSDEDLRVVVAQLRRAMQTRPTIDLARGILMSTFSLSPEEAWEVLVTASQNTNMKLHVLAGDVVNTVRGAALPAAVRKQLDAAIAKAGAESVSPADPRSA</sequence>
<dbReference type="InterPro" id="IPR036388">
    <property type="entry name" value="WH-like_DNA-bd_sf"/>
</dbReference>
<evidence type="ECO:0000313" key="4">
    <source>
        <dbReference type="Proteomes" id="UP001551176"/>
    </source>
</evidence>
<proteinExistence type="predicted"/>
<dbReference type="InterPro" id="IPR036513">
    <property type="entry name" value="STAS_dom_sf"/>
</dbReference>
<reference evidence="3 4" key="1">
    <citation type="submission" date="2024-06" db="EMBL/GenBank/DDBJ databases">
        <title>The Natural Products Discovery Center: Release of the First 8490 Sequenced Strains for Exploring Actinobacteria Biosynthetic Diversity.</title>
        <authorList>
            <person name="Kalkreuter E."/>
            <person name="Kautsar S.A."/>
            <person name="Yang D."/>
            <person name="Bader C.D."/>
            <person name="Teijaro C.N."/>
            <person name="Fluegel L."/>
            <person name="Davis C.M."/>
            <person name="Simpson J.R."/>
            <person name="Lauterbach L."/>
            <person name="Steele A.D."/>
            <person name="Gui C."/>
            <person name="Meng S."/>
            <person name="Li G."/>
            <person name="Viehrig K."/>
            <person name="Ye F."/>
            <person name="Su P."/>
            <person name="Kiefer A.F."/>
            <person name="Nichols A."/>
            <person name="Cepeda A.J."/>
            <person name="Yan W."/>
            <person name="Fan B."/>
            <person name="Jiang Y."/>
            <person name="Adhikari A."/>
            <person name="Zheng C.-J."/>
            <person name="Schuster L."/>
            <person name="Cowan T.M."/>
            <person name="Smanski M.J."/>
            <person name="Chevrette M.G."/>
            <person name="De Carvalho L.P.S."/>
            <person name="Shen B."/>
        </authorList>
    </citation>
    <scope>NUCLEOTIDE SEQUENCE [LARGE SCALE GENOMIC DNA]</scope>
    <source>
        <strain evidence="3 4">NPDC046838</strain>
    </source>
</reference>
<dbReference type="PROSITE" id="PS50801">
    <property type="entry name" value="STAS"/>
    <property type="match status" value="1"/>
</dbReference>
<feature type="domain" description="STAS" evidence="1">
    <location>
        <begin position="20"/>
        <end position="99"/>
    </location>
</feature>
<dbReference type="RefSeq" id="WP_359346970.1">
    <property type="nucleotide sequence ID" value="NZ_JBEYXV010000004.1"/>
</dbReference>
<dbReference type="Gene3D" id="3.30.750.24">
    <property type="entry name" value="STAS domain"/>
    <property type="match status" value="1"/>
</dbReference>
<keyword evidence="4" id="KW-1185">Reference proteome</keyword>
<dbReference type="Pfam" id="PF03861">
    <property type="entry name" value="ANTAR"/>
    <property type="match status" value="1"/>
</dbReference>
<evidence type="ECO:0000259" key="2">
    <source>
        <dbReference type="PROSITE" id="PS50921"/>
    </source>
</evidence>
<dbReference type="Proteomes" id="UP001551176">
    <property type="component" value="Unassembled WGS sequence"/>
</dbReference>
<dbReference type="PROSITE" id="PS50921">
    <property type="entry name" value="ANTAR"/>
    <property type="match status" value="1"/>
</dbReference>
<protein>
    <submittedName>
        <fullName evidence="3">ANTAR domain-containing protein</fullName>
    </submittedName>
</protein>
<evidence type="ECO:0000313" key="3">
    <source>
        <dbReference type="EMBL" id="MEU6821025.1"/>
    </source>
</evidence>
<dbReference type="Pfam" id="PF13466">
    <property type="entry name" value="STAS_2"/>
    <property type="match status" value="1"/>
</dbReference>
<dbReference type="InterPro" id="IPR058548">
    <property type="entry name" value="MlaB-like_STAS"/>
</dbReference>
<accession>A0ABV3BJ34</accession>
<name>A0ABV3BJ34_9ACTN</name>
<dbReference type="SUPFAM" id="SSF52091">
    <property type="entry name" value="SpoIIaa-like"/>
    <property type="match status" value="1"/>
</dbReference>
<dbReference type="EMBL" id="JBEYXV010000004">
    <property type="protein sequence ID" value="MEU6821025.1"/>
    <property type="molecule type" value="Genomic_DNA"/>
</dbReference>
<dbReference type="PANTHER" id="PTHR35849">
    <property type="entry name" value="BLR2341 PROTEIN"/>
    <property type="match status" value="1"/>
</dbReference>
<organism evidence="3 4">
    <name type="scientific">Streptomyces atriruber</name>
    <dbReference type="NCBI Taxonomy" id="545121"/>
    <lineage>
        <taxon>Bacteria</taxon>
        <taxon>Bacillati</taxon>
        <taxon>Actinomycetota</taxon>
        <taxon>Actinomycetes</taxon>
        <taxon>Kitasatosporales</taxon>
        <taxon>Streptomycetaceae</taxon>
        <taxon>Streptomyces</taxon>
    </lineage>
</organism>
<dbReference type="Gene3D" id="1.10.10.10">
    <property type="entry name" value="Winged helix-like DNA-binding domain superfamily/Winged helix DNA-binding domain"/>
    <property type="match status" value="1"/>
</dbReference>
<dbReference type="SMART" id="SM01012">
    <property type="entry name" value="ANTAR"/>
    <property type="match status" value="1"/>
</dbReference>
<dbReference type="CDD" id="cd07043">
    <property type="entry name" value="STAS_anti-anti-sigma_factors"/>
    <property type="match status" value="1"/>
</dbReference>
<dbReference type="InterPro" id="IPR052746">
    <property type="entry name" value="MlaB_ABC_Transporter"/>
</dbReference>
<dbReference type="InterPro" id="IPR002645">
    <property type="entry name" value="STAS_dom"/>
</dbReference>
<comment type="caution">
    <text evidence="3">The sequence shown here is derived from an EMBL/GenBank/DDBJ whole genome shotgun (WGS) entry which is preliminary data.</text>
</comment>
<evidence type="ECO:0000259" key="1">
    <source>
        <dbReference type="PROSITE" id="PS50801"/>
    </source>
</evidence>